<dbReference type="GO" id="GO:0003735">
    <property type="term" value="F:structural constituent of ribosome"/>
    <property type="evidence" value="ECO:0007669"/>
    <property type="project" value="InterPro"/>
</dbReference>
<proteinExistence type="inferred from homology"/>
<dbReference type="NCBIfam" id="NF004123">
    <property type="entry name" value="PRK05610.1"/>
    <property type="match status" value="1"/>
</dbReference>
<dbReference type="GO" id="GO:0005840">
    <property type="term" value="C:ribosome"/>
    <property type="evidence" value="ECO:0007669"/>
    <property type="project" value="UniProtKB-KW"/>
</dbReference>
<dbReference type="GO" id="GO:0005739">
    <property type="term" value="C:mitochondrion"/>
    <property type="evidence" value="ECO:0007669"/>
    <property type="project" value="TreeGrafter"/>
</dbReference>
<gene>
    <name evidence="4" type="ORF">POCULU_LOCUS8080</name>
</gene>
<dbReference type="OrthoDB" id="274752at2759"/>
<evidence type="ECO:0000256" key="2">
    <source>
        <dbReference type="ARBA" id="ARBA00022980"/>
    </source>
</evidence>
<reference evidence="4" key="1">
    <citation type="submission" date="2021-06" db="EMBL/GenBank/DDBJ databases">
        <authorList>
            <person name="Kallberg Y."/>
            <person name="Tangrot J."/>
            <person name="Rosling A."/>
        </authorList>
    </citation>
    <scope>NUCLEOTIDE SEQUENCE</scope>
    <source>
        <strain evidence="4">IA702</strain>
    </source>
</reference>
<keyword evidence="5" id="KW-1185">Reference proteome</keyword>
<dbReference type="CDD" id="cd00364">
    <property type="entry name" value="Ribosomal_uS17"/>
    <property type="match status" value="1"/>
</dbReference>
<accession>A0A9N9CVA5</accession>
<protein>
    <submittedName>
        <fullName evidence="4">11286_t:CDS:1</fullName>
    </submittedName>
</protein>
<dbReference type="EMBL" id="CAJVPJ010002131">
    <property type="protein sequence ID" value="CAG8613782.1"/>
    <property type="molecule type" value="Genomic_DNA"/>
</dbReference>
<keyword evidence="3" id="KW-0687">Ribonucleoprotein</keyword>
<dbReference type="Proteomes" id="UP000789572">
    <property type="component" value="Unassembled WGS sequence"/>
</dbReference>
<keyword evidence="2" id="KW-0689">Ribosomal protein</keyword>
<dbReference type="Gene3D" id="2.40.50.140">
    <property type="entry name" value="Nucleic acid-binding proteins"/>
    <property type="match status" value="1"/>
</dbReference>
<sequence length="162" mass="18727">LLRFGMRHFPVHSSPCRIVTSHDTQESLHEKGNQIRPNTRQCFKRRDRKTVKVKYASLFYYSTTMGFSSIMRQQFVGVVVGTAMQLTAKVRVASQRVHPIVHKLVTKHKNILAHDAKRVCSVGDVVRIEACRPISKRKSFTVLEVIRRAKTWTDPDNQEVKR</sequence>
<dbReference type="GO" id="GO:1990904">
    <property type="term" value="C:ribonucleoprotein complex"/>
    <property type="evidence" value="ECO:0007669"/>
    <property type="project" value="UniProtKB-KW"/>
</dbReference>
<comment type="similarity">
    <text evidence="1">Belongs to the universal ribosomal protein uS17 family.</text>
</comment>
<dbReference type="Pfam" id="PF00366">
    <property type="entry name" value="Ribosomal_S17"/>
    <property type="match status" value="1"/>
</dbReference>
<evidence type="ECO:0000313" key="4">
    <source>
        <dbReference type="EMBL" id="CAG8613782.1"/>
    </source>
</evidence>
<dbReference type="PANTHER" id="PTHR10744">
    <property type="entry name" value="40S RIBOSOMAL PROTEIN S11 FAMILY MEMBER"/>
    <property type="match status" value="1"/>
</dbReference>
<dbReference type="SUPFAM" id="SSF50249">
    <property type="entry name" value="Nucleic acid-binding proteins"/>
    <property type="match status" value="1"/>
</dbReference>
<evidence type="ECO:0000256" key="1">
    <source>
        <dbReference type="ARBA" id="ARBA00010254"/>
    </source>
</evidence>
<dbReference type="PRINTS" id="PR00973">
    <property type="entry name" value="RIBOSOMALS17"/>
</dbReference>
<organism evidence="4 5">
    <name type="scientific">Paraglomus occultum</name>
    <dbReference type="NCBI Taxonomy" id="144539"/>
    <lineage>
        <taxon>Eukaryota</taxon>
        <taxon>Fungi</taxon>
        <taxon>Fungi incertae sedis</taxon>
        <taxon>Mucoromycota</taxon>
        <taxon>Glomeromycotina</taxon>
        <taxon>Glomeromycetes</taxon>
        <taxon>Paraglomerales</taxon>
        <taxon>Paraglomeraceae</taxon>
        <taxon>Paraglomus</taxon>
    </lineage>
</organism>
<evidence type="ECO:0000256" key="3">
    <source>
        <dbReference type="ARBA" id="ARBA00023274"/>
    </source>
</evidence>
<dbReference type="InterPro" id="IPR012340">
    <property type="entry name" value="NA-bd_OB-fold"/>
</dbReference>
<dbReference type="AlphaFoldDB" id="A0A9N9CVA5"/>
<comment type="caution">
    <text evidence="4">The sequence shown here is derived from an EMBL/GenBank/DDBJ whole genome shotgun (WGS) entry which is preliminary data.</text>
</comment>
<dbReference type="InterPro" id="IPR000266">
    <property type="entry name" value="Ribosomal_uS17"/>
</dbReference>
<dbReference type="GO" id="GO:0006412">
    <property type="term" value="P:translation"/>
    <property type="evidence" value="ECO:0007669"/>
    <property type="project" value="InterPro"/>
</dbReference>
<evidence type="ECO:0000313" key="5">
    <source>
        <dbReference type="Proteomes" id="UP000789572"/>
    </source>
</evidence>
<name>A0A9N9CVA5_9GLOM</name>
<feature type="non-terminal residue" evidence="4">
    <location>
        <position position="162"/>
    </location>
</feature>
<dbReference type="PANTHER" id="PTHR10744:SF1">
    <property type="entry name" value="SMALL RIBOSOMAL SUBUNIT PROTEIN US17M"/>
    <property type="match status" value="1"/>
</dbReference>